<gene>
    <name evidence="2" type="ORF">ACFOUT_06555</name>
</gene>
<feature type="transmembrane region" description="Helical" evidence="1">
    <location>
        <begin position="20"/>
        <end position="36"/>
    </location>
</feature>
<accession>A0ABV8JR66</accession>
<dbReference type="Proteomes" id="UP001595814">
    <property type="component" value="Unassembled WGS sequence"/>
</dbReference>
<evidence type="ECO:0000313" key="2">
    <source>
        <dbReference type="EMBL" id="MFC4095527.1"/>
    </source>
</evidence>
<keyword evidence="1" id="KW-1133">Transmembrane helix</keyword>
<keyword evidence="1" id="KW-0812">Transmembrane</keyword>
<evidence type="ECO:0000313" key="3">
    <source>
        <dbReference type="Proteomes" id="UP001595814"/>
    </source>
</evidence>
<reference evidence="3" key="1">
    <citation type="journal article" date="2019" name="Int. J. Syst. Evol. Microbiol.">
        <title>The Global Catalogue of Microorganisms (GCM) 10K type strain sequencing project: providing services to taxonomists for standard genome sequencing and annotation.</title>
        <authorList>
            <consortium name="The Broad Institute Genomics Platform"/>
            <consortium name="The Broad Institute Genome Sequencing Center for Infectious Disease"/>
            <person name="Wu L."/>
            <person name="Ma J."/>
        </authorList>
    </citation>
    <scope>NUCLEOTIDE SEQUENCE [LARGE SCALE GENOMIC DNA]</scope>
    <source>
        <strain evidence="3">CECT 7477</strain>
    </source>
</reference>
<dbReference type="EMBL" id="JBHSAW010000004">
    <property type="protein sequence ID" value="MFC4095527.1"/>
    <property type="molecule type" value="Genomic_DNA"/>
</dbReference>
<sequence length="79" mass="9214">MKELIKKEWDFTLFENKDKLILSVLCGGVALYYVTFELNSLEESAFNKNGKSFITQLADKVREKPSLFRERSKDLSSFK</sequence>
<comment type="caution">
    <text evidence="2">The sequence shown here is derived from an EMBL/GenBank/DDBJ whole genome shotgun (WGS) entry which is preliminary data.</text>
</comment>
<evidence type="ECO:0000256" key="1">
    <source>
        <dbReference type="SAM" id="Phobius"/>
    </source>
</evidence>
<keyword evidence="1" id="KW-0472">Membrane</keyword>
<organism evidence="2 3">
    <name type="scientific">Euzebyella saccharophila</name>
    <dbReference type="NCBI Taxonomy" id="679664"/>
    <lineage>
        <taxon>Bacteria</taxon>
        <taxon>Pseudomonadati</taxon>
        <taxon>Bacteroidota</taxon>
        <taxon>Flavobacteriia</taxon>
        <taxon>Flavobacteriales</taxon>
        <taxon>Flavobacteriaceae</taxon>
        <taxon>Euzebyella</taxon>
    </lineage>
</organism>
<dbReference type="RefSeq" id="WP_192460801.1">
    <property type="nucleotide sequence ID" value="NZ_JACYFJ010000001.1"/>
</dbReference>
<keyword evidence="3" id="KW-1185">Reference proteome</keyword>
<proteinExistence type="predicted"/>
<protein>
    <submittedName>
        <fullName evidence="2">Uncharacterized protein</fullName>
    </submittedName>
</protein>
<name>A0ABV8JR66_9FLAO</name>